<protein>
    <submittedName>
        <fullName evidence="1">Uncharacterized protein</fullName>
    </submittedName>
</protein>
<dbReference type="Proteomes" id="UP000572635">
    <property type="component" value="Unassembled WGS sequence"/>
</dbReference>
<organism evidence="1 2">
    <name type="scientific">Nocardiopsis composta</name>
    <dbReference type="NCBI Taxonomy" id="157465"/>
    <lineage>
        <taxon>Bacteria</taxon>
        <taxon>Bacillati</taxon>
        <taxon>Actinomycetota</taxon>
        <taxon>Actinomycetes</taxon>
        <taxon>Streptosporangiales</taxon>
        <taxon>Nocardiopsidaceae</taxon>
        <taxon>Nocardiopsis</taxon>
    </lineage>
</organism>
<keyword evidence="2" id="KW-1185">Reference proteome</keyword>
<evidence type="ECO:0000313" key="2">
    <source>
        <dbReference type="Proteomes" id="UP000572635"/>
    </source>
</evidence>
<dbReference type="EMBL" id="JACHDB010000001">
    <property type="protein sequence ID" value="MBB5434301.1"/>
    <property type="molecule type" value="Genomic_DNA"/>
</dbReference>
<name>A0A7W8QRJ2_9ACTN</name>
<comment type="caution">
    <text evidence="1">The sequence shown here is derived from an EMBL/GenBank/DDBJ whole genome shotgun (WGS) entry which is preliminary data.</text>
</comment>
<accession>A0A7W8QRJ2</accession>
<gene>
    <name evidence="1" type="ORF">HDA36_004385</name>
</gene>
<dbReference type="RefSeq" id="WP_184394804.1">
    <property type="nucleotide sequence ID" value="NZ_BAAAJD010000121.1"/>
</dbReference>
<reference evidence="1 2" key="1">
    <citation type="submission" date="2020-08" db="EMBL/GenBank/DDBJ databases">
        <title>Sequencing the genomes of 1000 actinobacteria strains.</title>
        <authorList>
            <person name="Klenk H.-P."/>
        </authorList>
    </citation>
    <scope>NUCLEOTIDE SEQUENCE [LARGE SCALE GENOMIC DNA]</scope>
    <source>
        <strain evidence="1 2">DSM 44551</strain>
    </source>
</reference>
<proteinExistence type="predicted"/>
<sequence>MRWPARLAFVAVLVAVVVYGSKWLGIELPFSQKDGLDEARAGELAEEHLADAVAALPGAVEMEPGEAESAIGSPCASNDLVAVAKRYSLESLPSEESEQAVEALVDHWSINGYTVQEDLRPDELFVSVRDRNDEFQLSVHGGSEKDDELSISASSPCIDEEQAESGWRIPEPEWPFPM</sequence>
<dbReference type="AlphaFoldDB" id="A0A7W8QRJ2"/>
<evidence type="ECO:0000313" key="1">
    <source>
        <dbReference type="EMBL" id="MBB5434301.1"/>
    </source>
</evidence>